<dbReference type="PANTHER" id="PTHR43425:SF2">
    <property type="entry name" value="OXYGEN-INSENSITIVE NADPH NITROREDUCTASE"/>
    <property type="match status" value="1"/>
</dbReference>
<feature type="domain" description="Nitroreductase" evidence="6">
    <location>
        <begin position="10"/>
        <end position="161"/>
    </location>
</feature>
<dbReference type="InterPro" id="IPR000415">
    <property type="entry name" value="Nitroreductase-like"/>
</dbReference>
<keyword evidence="2 5" id="KW-0285">Flavoprotein</keyword>
<dbReference type="PIRSF" id="PIRSF005426">
    <property type="entry name" value="Frp"/>
    <property type="match status" value="1"/>
</dbReference>
<dbReference type="RefSeq" id="WP_129622911.1">
    <property type="nucleotide sequence ID" value="NZ_LR215043.1"/>
</dbReference>
<sequence length="242" mass="26887">MSFIVKNKLRNSAREYDLAQQPLKAEALKAILETIQNAPTSNNFFSSSVVVVTDTKLLAELGQILKQKQVSEAGAFLIFLADFNRLAHITAKTNYKEKLTQNDLLVAFGDAFIQATMAQDAATELGLGTCFIGGVREHIDKIKELLNVTGIAFPAVGLTVGVPKKVAHTAKPKLNRVYQNTYNQEVLADEIKAYDEVIKNYYQEHGINGDYSNYAAEYLTKKHENQKILSADILEAFNLKTK</sequence>
<evidence type="ECO:0000256" key="4">
    <source>
        <dbReference type="ARBA" id="ARBA00023002"/>
    </source>
</evidence>
<dbReference type="InterPro" id="IPR016446">
    <property type="entry name" value="Flavin_OxRdtase_Frp"/>
</dbReference>
<evidence type="ECO:0000313" key="8">
    <source>
        <dbReference type="Proteomes" id="UP000290876"/>
    </source>
</evidence>
<keyword evidence="4 5" id="KW-0560">Oxidoreductase</keyword>
<dbReference type="SUPFAM" id="SSF55469">
    <property type="entry name" value="FMN-dependent nitroreductase-like"/>
    <property type="match status" value="1"/>
</dbReference>
<evidence type="ECO:0000256" key="1">
    <source>
        <dbReference type="ARBA" id="ARBA00008366"/>
    </source>
</evidence>
<organism evidence="7 8">
    <name type="scientific">Mycoplasmopsis columbinasalis</name>
    <dbReference type="NCBI Taxonomy" id="114880"/>
    <lineage>
        <taxon>Bacteria</taxon>
        <taxon>Bacillati</taxon>
        <taxon>Mycoplasmatota</taxon>
        <taxon>Mycoplasmoidales</taxon>
        <taxon>Metamycoplasmataceae</taxon>
        <taxon>Mycoplasmopsis</taxon>
    </lineage>
</organism>
<evidence type="ECO:0000256" key="5">
    <source>
        <dbReference type="PIRNR" id="PIRNR005426"/>
    </source>
</evidence>
<dbReference type="GO" id="GO:0008752">
    <property type="term" value="F:FMN reductase [NAD(P)H] activity"/>
    <property type="evidence" value="ECO:0007669"/>
    <property type="project" value="UniProtKB-EC"/>
</dbReference>
<gene>
    <name evidence="7" type="primary">nfrA2</name>
    <name evidence="7" type="ORF">NCTC10184_00280</name>
</gene>
<dbReference type="PANTHER" id="PTHR43425">
    <property type="entry name" value="OXYGEN-INSENSITIVE NADPH NITROREDUCTASE"/>
    <property type="match status" value="1"/>
</dbReference>
<dbReference type="Proteomes" id="UP000290876">
    <property type="component" value="Chromosome"/>
</dbReference>
<accession>A0A449BA38</accession>
<proteinExistence type="inferred from homology"/>
<evidence type="ECO:0000256" key="3">
    <source>
        <dbReference type="ARBA" id="ARBA00022643"/>
    </source>
</evidence>
<evidence type="ECO:0000313" key="7">
    <source>
        <dbReference type="EMBL" id="VEU78060.1"/>
    </source>
</evidence>
<keyword evidence="5" id="KW-0521">NADP</keyword>
<dbReference type="KEGG" id="mcob:NCTC10184_00280"/>
<dbReference type="Pfam" id="PF00881">
    <property type="entry name" value="Nitroreductase"/>
    <property type="match status" value="1"/>
</dbReference>
<comment type="similarity">
    <text evidence="1 5">Belongs to the flavin oxidoreductase frp family.</text>
</comment>
<reference evidence="7 8" key="1">
    <citation type="submission" date="2019-01" db="EMBL/GenBank/DDBJ databases">
        <authorList>
            <consortium name="Pathogen Informatics"/>
        </authorList>
    </citation>
    <scope>NUCLEOTIDE SEQUENCE [LARGE SCALE GENOMIC DNA]</scope>
    <source>
        <strain evidence="7 8">NCTC10184</strain>
    </source>
</reference>
<keyword evidence="3 5" id="KW-0288">FMN</keyword>
<dbReference type="InterPro" id="IPR029479">
    <property type="entry name" value="Nitroreductase"/>
</dbReference>
<dbReference type="EMBL" id="LR215043">
    <property type="protein sequence ID" value="VEU78060.1"/>
    <property type="molecule type" value="Genomic_DNA"/>
</dbReference>
<name>A0A449BA38_9BACT</name>
<evidence type="ECO:0000259" key="6">
    <source>
        <dbReference type="Pfam" id="PF00881"/>
    </source>
</evidence>
<dbReference type="OrthoDB" id="9812105at2"/>
<dbReference type="AlphaFoldDB" id="A0A449BA38"/>
<protein>
    <submittedName>
        <fullName evidence="7">Putative NADPH-dependent oxidoreductase</fullName>
        <ecNumber evidence="7">1.5.1.39</ecNumber>
    </submittedName>
</protein>
<keyword evidence="8" id="KW-1185">Reference proteome</keyword>
<evidence type="ECO:0000256" key="2">
    <source>
        <dbReference type="ARBA" id="ARBA00022630"/>
    </source>
</evidence>
<dbReference type="Gene3D" id="3.40.109.10">
    <property type="entry name" value="NADH Oxidase"/>
    <property type="match status" value="1"/>
</dbReference>
<dbReference type="EC" id="1.5.1.39" evidence="7"/>